<keyword evidence="3" id="KW-1185">Reference proteome</keyword>
<reference evidence="3" key="1">
    <citation type="journal article" date="2019" name="Int. J. Syst. Evol. Microbiol.">
        <title>The Global Catalogue of Microorganisms (GCM) 10K type strain sequencing project: providing services to taxonomists for standard genome sequencing and annotation.</title>
        <authorList>
            <consortium name="The Broad Institute Genomics Platform"/>
            <consortium name="The Broad Institute Genome Sequencing Center for Infectious Disease"/>
            <person name="Wu L."/>
            <person name="Ma J."/>
        </authorList>
    </citation>
    <scope>NUCLEOTIDE SEQUENCE [LARGE SCALE GENOMIC DNA]</scope>
    <source>
        <strain evidence="3">KCTC 42899</strain>
    </source>
</reference>
<evidence type="ECO:0000256" key="1">
    <source>
        <dbReference type="SAM" id="SignalP"/>
    </source>
</evidence>
<evidence type="ECO:0000313" key="3">
    <source>
        <dbReference type="Proteomes" id="UP001595721"/>
    </source>
</evidence>
<name>A0ABV7R330_9RHOB</name>
<protein>
    <submittedName>
        <fullName evidence="2">DUF411 domain-containing protein</fullName>
    </submittedName>
</protein>
<keyword evidence="1" id="KW-0732">Signal</keyword>
<comment type="caution">
    <text evidence="2">The sequence shown here is derived from an EMBL/GenBank/DDBJ whole genome shotgun (WGS) entry which is preliminary data.</text>
</comment>
<feature type="signal peptide" evidence="1">
    <location>
        <begin position="1"/>
        <end position="33"/>
    </location>
</feature>
<dbReference type="Proteomes" id="UP001595721">
    <property type="component" value="Unassembled WGS sequence"/>
</dbReference>
<sequence>MSHHPLSPTMTRRGILGMAALSLAAAAPLAALAAGTENLNSIHVLKDPACDCCTAWVDILRSAGFTATVELADPMKLARFKQQGGIPQTLQCCHTGSIDGYLIEGHVPVADILRLLEERPDAVGLTVPGMPWGSPGMGPESEREAYDVLLIGRDGGTTVFSSYRAA</sequence>
<dbReference type="PROSITE" id="PS51318">
    <property type="entry name" value="TAT"/>
    <property type="match status" value="1"/>
</dbReference>
<accession>A0ABV7R330</accession>
<dbReference type="EMBL" id="JBHRXJ010000003">
    <property type="protein sequence ID" value="MFC3527706.1"/>
    <property type="molecule type" value="Genomic_DNA"/>
</dbReference>
<dbReference type="Pfam" id="PF04214">
    <property type="entry name" value="DUF411"/>
    <property type="match status" value="1"/>
</dbReference>
<proteinExistence type="predicted"/>
<feature type="chain" id="PRO_5046909750" evidence="1">
    <location>
        <begin position="34"/>
        <end position="166"/>
    </location>
</feature>
<organism evidence="2 3">
    <name type="scientific">Paracoccus mangrovi</name>
    <dbReference type="NCBI Taxonomy" id="1715645"/>
    <lineage>
        <taxon>Bacteria</taxon>
        <taxon>Pseudomonadati</taxon>
        <taxon>Pseudomonadota</taxon>
        <taxon>Alphaproteobacteria</taxon>
        <taxon>Rhodobacterales</taxon>
        <taxon>Paracoccaceae</taxon>
        <taxon>Paracoccus</taxon>
    </lineage>
</organism>
<dbReference type="InterPro" id="IPR007332">
    <property type="entry name" value="DUF411"/>
</dbReference>
<dbReference type="InterPro" id="IPR006311">
    <property type="entry name" value="TAT_signal"/>
</dbReference>
<gene>
    <name evidence="2" type="ORF">ACFOMH_05920</name>
</gene>
<evidence type="ECO:0000313" key="2">
    <source>
        <dbReference type="EMBL" id="MFC3527706.1"/>
    </source>
</evidence>
<dbReference type="RefSeq" id="WP_377743237.1">
    <property type="nucleotide sequence ID" value="NZ_JBHRXJ010000003.1"/>
</dbReference>